<evidence type="ECO:0000313" key="2">
    <source>
        <dbReference type="EMBL" id="SDK30324.1"/>
    </source>
</evidence>
<dbReference type="STRING" id="658219.SAMN05216212_2146"/>
<feature type="signal peptide" evidence="1">
    <location>
        <begin position="1"/>
        <end position="25"/>
    </location>
</feature>
<organism evidence="2 3">
    <name type="scientific">Microbulbifer yueqingensis</name>
    <dbReference type="NCBI Taxonomy" id="658219"/>
    <lineage>
        <taxon>Bacteria</taxon>
        <taxon>Pseudomonadati</taxon>
        <taxon>Pseudomonadota</taxon>
        <taxon>Gammaproteobacteria</taxon>
        <taxon>Cellvibrionales</taxon>
        <taxon>Microbulbiferaceae</taxon>
        <taxon>Microbulbifer</taxon>
    </lineage>
</organism>
<keyword evidence="3" id="KW-1185">Reference proteome</keyword>
<dbReference type="GO" id="GO:0044384">
    <property type="term" value="C:host outer membrane"/>
    <property type="evidence" value="ECO:0007669"/>
    <property type="project" value="InterPro"/>
</dbReference>
<keyword evidence="1" id="KW-0732">Signal</keyword>
<dbReference type="GO" id="GO:0019867">
    <property type="term" value="C:outer membrane"/>
    <property type="evidence" value="ECO:0007669"/>
    <property type="project" value="InterPro"/>
</dbReference>
<feature type="chain" id="PRO_5011506877" evidence="1">
    <location>
        <begin position="26"/>
        <end position="276"/>
    </location>
</feature>
<dbReference type="RefSeq" id="WP_091513230.1">
    <property type="nucleotide sequence ID" value="NZ_FNFH01000003.1"/>
</dbReference>
<dbReference type="GO" id="GO:0055085">
    <property type="term" value="P:transmembrane transport"/>
    <property type="evidence" value="ECO:0007669"/>
    <property type="project" value="TreeGrafter"/>
</dbReference>
<dbReference type="PROSITE" id="PS00695">
    <property type="entry name" value="ENT_VIR_OMP_2"/>
    <property type="match status" value="1"/>
</dbReference>
<reference evidence="3" key="1">
    <citation type="submission" date="2016-10" db="EMBL/GenBank/DDBJ databases">
        <authorList>
            <person name="Varghese N."/>
            <person name="Submissions S."/>
        </authorList>
    </citation>
    <scope>NUCLEOTIDE SEQUENCE [LARGE SCALE GENOMIC DNA]</scope>
    <source>
        <strain evidence="3">CGMCC 1.10658</strain>
    </source>
</reference>
<dbReference type="PANTHER" id="PTHR36920">
    <property type="match status" value="1"/>
</dbReference>
<dbReference type="Proteomes" id="UP000199305">
    <property type="component" value="Unassembled WGS sequence"/>
</dbReference>
<proteinExistence type="predicted"/>
<gene>
    <name evidence="2" type="ORF">SAMN05216212_2146</name>
</gene>
<dbReference type="Gene3D" id="2.40.160.20">
    <property type="match status" value="1"/>
</dbReference>
<dbReference type="InterPro" id="IPR005618">
    <property type="entry name" value="OMPW"/>
</dbReference>
<dbReference type="SUPFAM" id="SSF56925">
    <property type="entry name" value="OMPA-like"/>
    <property type="match status" value="1"/>
</dbReference>
<dbReference type="InterPro" id="IPR000758">
    <property type="entry name" value="Enterovir_OMP"/>
</dbReference>
<accession>A0A1G9ATV3</accession>
<dbReference type="Pfam" id="PF03922">
    <property type="entry name" value="OmpW"/>
    <property type="match status" value="1"/>
</dbReference>
<dbReference type="PANTHER" id="PTHR36920:SF1">
    <property type="entry name" value="OUTER MEMBRANE PROTEIN W"/>
    <property type="match status" value="1"/>
</dbReference>
<name>A0A1G9ATV3_9GAMM</name>
<evidence type="ECO:0000313" key="3">
    <source>
        <dbReference type="Proteomes" id="UP000199305"/>
    </source>
</evidence>
<evidence type="ECO:0000256" key="1">
    <source>
        <dbReference type="SAM" id="SignalP"/>
    </source>
</evidence>
<sequence length="276" mass="30692">MKMTRILTPLAVAVSAIVGAQQAVAGPSGYAPPMPTGPEPIYHAGTAVVRLGAGYVDPDESDGRLRNPDIFPEFAGTRFDVEDDTTWQWSAMFMPIDHFSVEYGYVGESDHDLEFRRFGVFRESDLRRDQLRLGSLERTSSTIMVNWFPVCPESWVQPYIGFGGVYTDFDNTTVREPVYLLLEDIADAAPGGNARVAVEDTWGWAGQIGVDVMFGRDSNWLANAAVQYHDVETTASLRYIVDGLDNQGDARQFVNTVRSDLDIDPWVFNLGIGYKF</sequence>
<dbReference type="InterPro" id="IPR011250">
    <property type="entry name" value="OMP/PagP_B-barrel"/>
</dbReference>
<dbReference type="EMBL" id="FNFH01000003">
    <property type="protein sequence ID" value="SDK30324.1"/>
    <property type="molecule type" value="Genomic_DNA"/>
</dbReference>
<dbReference type="AlphaFoldDB" id="A0A1G9ATV3"/>
<dbReference type="OrthoDB" id="9807574at2"/>
<protein>
    <submittedName>
        <fullName evidence="2">Outer membrane protein W</fullName>
    </submittedName>
</protein>